<comment type="caution">
    <text evidence="2">The sequence shown here is derived from an EMBL/GenBank/DDBJ whole genome shotgun (WGS) entry which is preliminary data.</text>
</comment>
<feature type="transmembrane region" description="Helical" evidence="1">
    <location>
        <begin position="7"/>
        <end position="35"/>
    </location>
</feature>
<sequence length="155" mass="17573">MSARKIWLVVVVAIVLVAVVLWILHYCGIVVSGLLESLRPWIQTIALVATAVIVWKYTRETADLRKAAQEQVKVTQKQIEEVRHASELDALTKVHQQLNSKRSCRMRQMLQAEFPKVLAAVAKEVLGEPFLRNEHGVDAVSIANVLRDVKRDEKR</sequence>
<dbReference type="AlphaFoldDB" id="X0UVC4"/>
<organism evidence="2">
    <name type="scientific">marine sediment metagenome</name>
    <dbReference type="NCBI Taxonomy" id="412755"/>
    <lineage>
        <taxon>unclassified sequences</taxon>
        <taxon>metagenomes</taxon>
        <taxon>ecological metagenomes</taxon>
    </lineage>
</organism>
<evidence type="ECO:0000256" key="1">
    <source>
        <dbReference type="SAM" id="Phobius"/>
    </source>
</evidence>
<keyword evidence="1" id="KW-0472">Membrane</keyword>
<keyword evidence="1" id="KW-0812">Transmembrane</keyword>
<name>X0UVC4_9ZZZZ</name>
<reference evidence="2" key="1">
    <citation type="journal article" date="2014" name="Front. Microbiol.">
        <title>High frequency of phylogenetically diverse reductive dehalogenase-homologous genes in deep subseafloor sedimentary metagenomes.</title>
        <authorList>
            <person name="Kawai M."/>
            <person name="Futagami T."/>
            <person name="Toyoda A."/>
            <person name="Takaki Y."/>
            <person name="Nishi S."/>
            <person name="Hori S."/>
            <person name="Arai W."/>
            <person name="Tsubouchi T."/>
            <person name="Morono Y."/>
            <person name="Uchiyama I."/>
            <person name="Ito T."/>
            <person name="Fujiyama A."/>
            <person name="Inagaki F."/>
            <person name="Takami H."/>
        </authorList>
    </citation>
    <scope>NUCLEOTIDE SEQUENCE</scope>
    <source>
        <strain evidence="2">Expedition CK06-06</strain>
    </source>
</reference>
<keyword evidence="1" id="KW-1133">Transmembrane helix</keyword>
<feature type="transmembrane region" description="Helical" evidence="1">
    <location>
        <begin position="41"/>
        <end position="58"/>
    </location>
</feature>
<dbReference type="EMBL" id="BARS01029414">
    <property type="protein sequence ID" value="GAG04248.1"/>
    <property type="molecule type" value="Genomic_DNA"/>
</dbReference>
<gene>
    <name evidence="2" type="ORF">S01H1_45976</name>
</gene>
<feature type="non-terminal residue" evidence="2">
    <location>
        <position position="155"/>
    </location>
</feature>
<evidence type="ECO:0000313" key="2">
    <source>
        <dbReference type="EMBL" id="GAG04248.1"/>
    </source>
</evidence>
<proteinExistence type="predicted"/>
<accession>X0UVC4</accession>
<protein>
    <submittedName>
        <fullName evidence="2">Uncharacterized protein</fullName>
    </submittedName>
</protein>